<keyword evidence="8" id="KW-1185">Reference proteome</keyword>
<proteinExistence type="inferred from homology"/>
<dbReference type="InterPro" id="IPR018022">
    <property type="entry name" value="IPT"/>
</dbReference>
<dbReference type="SUPFAM" id="SSF52540">
    <property type="entry name" value="P-loop containing nucleoside triphosphate hydrolases"/>
    <property type="match status" value="1"/>
</dbReference>
<accession>A0A8J5B9J4</accession>
<evidence type="ECO:0000256" key="4">
    <source>
        <dbReference type="ARBA" id="ARBA00022741"/>
    </source>
</evidence>
<dbReference type="InterPro" id="IPR027417">
    <property type="entry name" value="P-loop_NTPase"/>
</dbReference>
<evidence type="ECO:0000313" key="8">
    <source>
        <dbReference type="Proteomes" id="UP000734854"/>
    </source>
</evidence>
<evidence type="ECO:0000256" key="1">
    <source>
        <dbReference type="ARBA" id="ARBA00005842"/>
    </source>
</evidence>
<gene>
    <name evidence="7" type="ORF">ZIOFF_074997</name>
</gene>
<dbReference type="FunFam" id="3.30.160.60:FF:002405">
    <property type="entry name" value="tRNA dimethylallyltransferase"/>
    <property type="match status" value="1"/>
</dbReference>
<dbReference type="PANTHER" id="PTHR11088">
    <property type="entry name" value="TRNA DIMETHYLALLYLTRANSFERASE"/>
    <property type="match status" value="1"/>
</dbReference>
<keyword evidence="2 6" id="KW-0808">Transferase</keyword>
<evidence type="ECO:0000313" key="7">
    <source>
        <dbReference type="EMBL" id="KAG6467184.1"/>
    </source>
</evidence>
<dbReference type="Pfam" id="PF01715">
    <property type="entry name" value="IPPT"/>
    <property type="match status" value="1"/>
</dbReference>
<dbReference type="PANTHER" id="PTHR11088:SF82">
    <property type="entry name" value="TRNA DIMETHYLALLYLTRANSFERASE 2"/>
    <property type="match status" value="1"/>
</dbReference>
<reference evidence="7 8" key="1">
    <citation type="submission" date="2020-08" db="EMBL/GenBank/DDBJ databases">
        <title>Plant Genome Project.</title>
        <authorList>
            <person name="Zhang R.-G."/>
        </authorList>
    </citation>
    <scope>NUCLEOTIDE SEQUENCE [LARGE SCALE GENOMIC DNA]</scope>
    <source>
        <tissue evidence="7">Rhizome</tissue>
    </source>
</reference>
<comment type="similarity">
    <text evidence="1 6">Belongs to the IPP transferase family.</text>
</comment>
<dbReference type="EMBL" id="JACMSC010000078">
    <property type="protein sequence ID" value="KAG6467184.1"/>
    <property type="molecule type" value="Genomic_DNA"/>
</dbReference>
<dbReference type="SUPFAM" id="SSF57667">
    <property type="entry name" value="beta-beta-alpha zinc fingers"/>
    <property type="match status" value="1"/>
</dbReference>
<organism evidence="7 8">
    <name type="scientific">Zingiber officinale</name>
    <name type="common">Ginger</name>
    <name type="synonym">Amomum zingiber</name>
    <dbReference type="NCBI Taxonomy" id="94328"/>
    <lineage>
        <taxon>Eukaryota</taxon>
        <taxon>Viridiplantae</taxon>
        <taxon>Streptophyta</taxon>
        <taxon>Embryophyta</taxon>
        <taxon>Tracheophyta</taxon>
        <taxon>Spermatophyta</taxon>
        <taxon>Magnoliopsida</taxon>
        <taxon>Liliopsida</taxon>
        <taxon>Zingiberales</taxon>
        <taxon>Zingiberaceae</taxon>
        <taxon>Zingiber</taxon>
    </lineage>
</organism>
<evidence type="ECO:0000256" key="6">
    <source>
        <dbReference type="RuleBase" id="RU003785"/>
    </source>
</evidence>
<dbReference type="Gene3D" id="3.30.160.60">
    <property type="entry name" value="Classic Zinc Finger"/>
    <property type="match status" value="1"/>
</dbReference>
<dbReference type="GO" id="GO:0005739">
    <property type="term" value="C:mitochondrion"/>
    <property type="evidence" value="ECO:0007669"/>
    <property type="project" value="TreeGrafter"/>
</dbReference>
<dbReference type="GO" id="GO:0052381">
    <property type="term" value="F:tRNA dimethylallyltransferase activity"/>
    <property type="evidence" value="ECO:0007669"/>
    <property type="project" value="InterPro"/>
</dbReference>
<dbReference type="HAMAP" id="MF_00185">
    <property type="entry name" value="IPP_trans"/>
    <property type="match status" value="1"/>
</dbReference>
<dbReference type="InterPro" id="IPR039657">
    <property type="entry name" value="Dimethylallyltransferase"/>
</dbReference>
<dbReference type="GO" id="GO:0009691">
    <property type="term" value="P:cytokinin biosynthetic process"/>
    <property type="evidence" value="ECO:0007669"/>
    <property type="project" value="UniProtKB-KW"/>
</dbReference>
<dbReference type="Gene3D" id="3.40.50.300">
    <property type="entry name" value="P-loop containing nucleotide triphosphate hydrolases"/>
    <property type="match status" value="1"/>
</dbReference>
<keyword evidence="3" id="KW-0203">Cytokinin biosynthesis</keyword>
<dbReference type="Proteomes" id="UP000734854">
    <property type="component" value="Unassembled WGS sequence"/>
</dbReference>
<dbReference type="GO" id="GO:0005524">
    <property type="term" value="F:ATP binding"/>
    <property type="evidence" value="ECO:0007669"/>
    <property type="project" value="UniProtKB-KW"/>
</dbReference>
<dbReference type="AlphaFoldDB" id="A0A8J5B9J4"/>
<evidence type="ECO:0008006" key="9">
    <source>
        <dbReference type="Google" id="ProtNLM"/>
    </source>
</evidence>
<name>A0A8J5B9J4_ZINOF</name>
<comment type="caution">
    <text evidence="7">The sequence shown here is derived from an EMBL/GenBank/DDBJ whole genome shotgun (WGS) entry which is preliminary data.</text>
</comment>
<dbReference type="GO" id="GO:0006400">
    <property type="term" value="P:tRNA modification"/>
    <property type="evidence" value="ECO:0007669"/>
    <property type="project" value="TreeGrafter"/>
</dbReference>
<evidence type="ECO:0000256" key="5">
    <source>
        <dbReference type="ARBA" id="ARBA00022840"/>
    </source>
</evidence>
<sequence length="500" mass="56350">MADTNGAPLPTEEEAMVDPDEHIPFAGNRTDEGVKSKNKVVVVMGATGAGKSRLAIDLASHLSGVEIVNADSMQVYRGLDVLTNKVPVPERNGVPHHLLGCIDPSVGFTSRDFRDLAIPIIDDVLLREGLPVVVGGTNYYIQALVSPFLADDLVEDVAACSRDEPRENCGIDKIASFERLKEVDPVAANRIHPNDHRKIKRYLDLYESSGVRPSNLFQGKNAEVYNKLGNTNSHCCFCSIASATFCTLMHMQCTVPKWGRADNSRYNCCFVWVDVSLPILDRYVEQRVDSMLDSGLLNEVCGIYNQNTDYTQGLYQAIGVHEFGMFFKSYFSIKESTEVPWPYFSEIGDMNGDVLKNLLAEAIEKLKSNTCKLVRRQKRRLNQLKSVFGWNFHHVDATEAFTCNSGDLWKTTVVEPCAKIVRNFLEEPGSLTNNKKLGHFEQKGPVLRDLWTQYICEACGNQVLRGVHEWEQHKQGRRHRKRLFGLKKQFYITQQVRTVP</sequence>
<evidence type="ECO:0000256" key="2">
    <source>
        <dbReference type="ARBA" id="ARBA00022679"/>
    </source>
</evidence>
<evidence type="ECO:0000256" key="3">
    <source>
        <dbReference type="ARBA" id="ARBA00022712"/>
    </source>
</evidence>
<dbReference type="NCBIfam" id="TIGR00174">
    <property type="entry name" value="miaA"/>
    <property type="match status" value="1"/>
</dbReference>
<protein>
    <recommendedName>
        <fullName evidence="9">tRNA dimethylallyltransferase 2</fullName>
    </recommendedName>
</protein>
<dbReference type="Gene3D" id="1.10.20.140">
    <property type="match status" value="1"/>
</dbReference>
<keyword evidence="4 6" id="KW-0547">Nucleotide-binding</keyword>
<dbReference type="InterPro" id="IPR036236">
    <property type="entry name" value="Znf_C2H2_sf"/>
</dbReference>
<keyword evidence="5 6" id="KW-0067">ATP-binding</keyword>